<dbReference type="PROSITE" id="PS51257">
    <property type="entry name" value="PROKAR_LIPOPROTEIN"/>
    <property type="match status" value="1"/>
</dbReference>
<reference evidence="1 2" key="1">
    <citation type="journal article" date="2012" name="J. Bacteriol.">
        <title>Genome sequence of proteorhodopsin-containing sea ice bacterium Glaciecola punicea ACAM 611T.</title>
        <authorList>
            <person name="Qin Q.-L."/>
            <person name="Xie B.-B."/>
            <person name="Shu Y.-L."/>
            <person name="Rong J.-C."/>
            <person name="Zhao D.-L."/>
            <person name="Zhang X.-Y."/>
            <person name="Chen X.-L."/>
            <person name="Zhou B.-C."/>
            <person name="Zhanga Y.-Z."/>
        </authorList>
    </citation>
    <scope>NUCLEOTIDE SEQUENCE [LARGE SCALE GENOMIC DNA]</scope>
    <source>
        <strain evidence="1 2">ACAM 611</strain>
    </source>
</reference>
<dbReference type="InterPro" id="IPR024409">
    <property type="entry name" value="DUF3833"/>
</dbReference>
<evidence type="ECO:0008006" key="3">
    <source>
        <dbReference type="Google" id="ProtNLM"/>
    </source>
</evidence>
<dbReference type="AlphaFoldDB" id="H5TDE9"/>
<proteinExistence type="predicted"/>
<sequence>MKQSSYIRPLYKLFTAVATVFLFAGCSISIDGENYTSQEPKFELEAFFDGKVTAWGIVQNRSGEIVQRFVVDIDGSIQDGALILDETFTYGMGAGPTKRIWTITKNANGTYIGNAGDIVGEAKGIAYGNAFNFAYEMDLDVDGTTYGVNFDDWFWAMDGNNMMNRSYIKKFGIVMAEVTIFMQKQD</sequence>
<dbReference type="OrthoDB" id="5296954at2"/>
<name>H5TDE9_9ALTE</name>
<accession>H5TDE9</accession>
<evidence type="ECO:0000313" key="2">
    <source>
        <dbReference type="Proteomes" id="UP000053586"/>
    </source>
</evidence>
<dbReference type="STRING" id="56804.BAE46_04915"/>
<evidence type="ECO:0000313" key="1">
    <source>
        <dbReference type="EMBL" id="GAB56326.1"/>
    </source>
</evidence>
<dbReference type="RefSeq" id="WP_006006363.1">
    <property type="nucleotide sequence ID" value="NZ_BAET01000028.1"/>
</dbReference>
<reference evidence="1 2" key="2">
    <citation type="journal article" date="2017" name="Antonie Van Leeuwenhoek">
        <title>Rhizobium rhizosphaerae sp. nov., a novel species isolated from rice rhizosphere.</title>
        <authorList>
            <person name="Zhao J.J."/>
            <person name="Zhang J."/>
            <person name="Zhang R.J."/>
            <person name="Zhang C.W."/>
            <person name="Yin H.Q."/>
            <person name="Zhang X.X."/>
        </authorList>
    </citation>
    <scope>NUCLEOTIDE SEQUENCE [LARGE SCALE GENOMIC DNA]</scope>
    <source>
        <strain evidence="1 2">ACAM 611</strain>
    </source>
</reference>
<keyword evidence="2" id="KW-1185">Reference proteome</keyword>
<comment type="caution">
    <text evidence="1">The sequence shown here is derived from an EMBL/GenBank/DDBJ whole genome shotgun (WGS) entry which is preliminary data.</text>
</comment>
<dbReference type="Proteomes" id="UP000053586">
    <property type="component" value="Unassembled WGS sequence"/>
</dbReference>
<organism evidence="1 2">
    <name type="scientific">Glaciecola punicea ACAM 611</name>
    <dbReference type="NCBI Taxonomy" id="1121923"/>
    <lineage>
        <taxon>Bacteria</taxon>
        <taxon>Pseudomonadati</taxon>
        <taxon>Pseudomonadota</taxon>
        <taxon>Gammaproteobacteria</taxon>
        <taxon>Alteromonadales</taxon>
        <taxon>Alteromonadaceae</taxon>
        <taxon>Glaciecola</taxon>
    </lineage>
</organism>
<dbReference type="eggNOG" id="ENOG5031DNS">
    <property type="taxonomic scope" value="Bacteria"/>
</dbReference>
<dbReference type="Pfam" id="PF12915">
    <property type="entry name" value="DUF3833"/>
    <property type="match status" value="1"/>
</dbReference>
<dbReference type="EMBL" id="BAET01000028">
    <property type="protein sequence ID" value="GAB56326.1"/>
    <property type="molecule type" value="Genomic_DNA"/>
</dbReference>
<protein>
    <recommendedName>
        <fullName evidence="3">Lipoprotein</fullName>
    </recommendedName>
</protein>
<gene>
    <name evidence="1" type="ORF">GPUN_2211</name>
</gene>